<dbReference type="InterPro" id="IPR051326">
    <property type="entry name" value="Kynurenine-oxoglutarate_AT"/>
</dbReference>
<dbReference type="InterPro" id="IPR015422">
    <property type="entry name" value="PyrdxlP-dep_Trfase_small"/>
</dbReference>
<dbReference type="PANTHER" id="PTHR43807:SF20">
    <property type="entry name" value="FI04487P"/>
    <property type="match status" value="1"/>
</dbReference>
<dbReference type="CDD" id="cd00609">
    <property type="entry name" value="AAT_like"/>
    <property type="match status" value="1"/>
</dbReference>
<sequence length="388" mass="44161">MNKNIKKEETTIFQKMTELSIKNKAINLGQGFPDEDGPIDIINKASESLNTISNQYPPMKGLASLRKNIVKHLNTHYKLEFDWDNEILITNGATEALASSILGNIIPGDEAIIFEPAYDSYKPIVEKAGGKAICVPLESPKWEFSYNILKPYITKKSKLIILNNPMNPLGKMFSMDELKDLSKIVIENDMIIISDEVHEHIVFDNKKHIPIISLPGMEHRVIKIGSAGKTFSLTGWKVGFAVGCTELINKVIGMHQFITFTVPPNLQEAIAYAYTKPKTYYDNLRNTFQAKRDLIYTNLIKNNIITYLPESTYFINMSYEEKFPEFKPEEFCIELIENAKVTGIPISVFYNKNAKELKKSKLIRLCFAKSDDILMKASNQIGEYFNSY</sequence>
<gene>
    <name evidence="7" type="ORF">METZ01_LOCUS192559</name>
</gene>
<reference evidence="7" key="1">
    <citation type="submission" date="2018-05" db="EMBL/GenBank/DDBJ databases">
        <authorList>
            <person name="Lanie J.A."/>
            <person name="Ng W.-L."/>
            <person name="Kazmierczak K.M."/>
            <person name="Andrzejewski T.M."/>
            <person name="Davidsen T.M."/>
            <person name="Wayne K.J."/>
            <person name="Tettelin H."/>
            <person name="Glass J.I."/>
            <person name="Rusch D."/>
            <person name="Podicherti R."/>
            <person name="Tsui H.-C.T."/>
            <person name="Winkler M.E."/>
        </authorList>
    </citation>
    <scope>NUCLEOTIDE SEQUENCE</scope>
</reference>
<evidence type="ECO:0000256" key="5">
    <source>
        <dbReference type="ARBA" id="ARBA00022898"/>
    </source>
</evidence>
<evidence type="ECO:0000256" key="2">
    <source>
        <dbReference type="ARBA" id="ARBA00007441"/>
    </source>
</evidence>
<feature type="domain" description="Aminotransferase class I/classII large" evidence="6">
    <location>
        <begin position="24"/>
        <end position="372"/>
    </location>
</feature>
<dbReference type="GO" id="GO:0016212">
    <property type="term" value="F:kynurenine-oxoglutarate transaminase activity"/>
    <property type="evidence" value="ECO:0007669"/>
    <property type="project" value="TreeGrafter"/>
</dbReference>
<evidence type="ECO:0000256" key="3">
    <source>
        <dbReference type="ARBA" id="ARBA00022576"/>
    </source>
</evidence>
<dbReference type="InterPro" id="IPR004839">
    <property type="entry name" value="Aminotransferase_I/II_large"/>
</dbReference>
<proteinExistence type="inferred from homology"/>
<evidence type="ECO:0000259" key="6">
    <source>
        <dbReference type="Pfam" id="PF00155"/>
    </source>
</evidence>
<dbReference type="AlphaFoldDB" id="A0A382DNB0"/>
<protein>
    <recommendedName>
        <fullName evidence="6">Aminotransferase class I/classII large domain-containing protein</fullName>
    </recommendedName>
</protein>
<dbReference type="InterPro" id="IPR015424">
    <property type="entry name" value="PyrdxlP-dep_Trfase"/>
</dbReference>
<comment type="cofactor">
    <cofactor evidence="1">
        <name>pyridoxal 5'-phosphate</name>
        <dbReference type="ChEBI" id="CHEBI:597326"/>
    </cofactor>
</comment>
<name>A0A382DNB0_9ZZZZ</name>
<evidence type="ECO:0000256" key="1">
    <source>
        <dbReference type="ARBA" id="ARBA00001933"/>
    </source>
</evidence>
<dbReference type="Pfam" id="PF00155">
    <property type="entry name" value="Aminotran_1_2"/>
    <property type="match status" value="1"/>
</dbReference>
<keyword evidence="5" id="KW-0663">Pyridoxal phosphate</keyword>
<dbReference type="SUPFAM" id="SSF53383">
    <property type="entry name" value="PLP-dependent transferases"/>
    <property type="match status" value="1"/>
</dbReference>
<dbReference type="Gene3D" id="3.90.1150.10">
    <property type="entry name" value="Aspartate Aminotransferase, domain 1"/>
    <property type="match status" value="1"/>
</dbReference>
<dbReference type="FunFam" id="3.40.640.10:FF:000024">
    <property type="entry name" value="Kynurenine--oxoglutarate transaminase 3"/>
    <property type="match status" value="1"/>
</dbReference>
<accession>A0A382DNB0</accession>
<organism evidence="7">
    <name type="scientific">marine metagenome</name>
    <dbReference type="NCBI Taxonomy" id="408172"/>
    <lineage>
        <taxon>unclassified sequences</taxon>
        <taxon>metagenomes</taxon>
        <taxon>ecological metagenomes</taxon>
    </lineage>
</organism>
<dbReference type="InterPro" id="IPR015421">
    <property type="entry name" value="PyrdxlP-dep_Trfase_major"/>
</dbReference>
<dbReference type="EMBL" id="UINC01040188">
    <property type="protein sequence ID" value="SVB39705.1"/>
    <property type="molecule type" value="Genomic_DNA"/>
</dbReference>
<dbReference type="Gene3D" id="3.40.640.10">
    <property type="entry name" value="Type I PLP-dependent aspartate aminotransferase-like (Major domain)"/>
    <property type="match status" value="1"/>
</dbReference>
<comment type="similarity">
    <text evidence="2">Belongs to the class-I pyridoxal-phosphate-dependent aminotransferase family.</text>
</comment>
<dbReference type="GO" id="GO:0030170">
    <property type="term" value="F:pyridoxal phosphate binding"/>
    <property type="evidence" value="ECO:0007669"/>
    <property type="project" value="InterPro"/>
</dbReference>
<keyword evidence="4" id="KW-0808">Transferase</keyword>
<dbReference type="PANTHER" id="PTHR43807">
    <property type="entry name" value="FI04487P"/>
    <property type="match status" value="1"/>
</dbReference>
<dbReference type="GO" id="GO:0005737">
    <property type="term" value="C:cytoplasm"/>
    <property type="evidence" value="ECO:0007669"/>
    <property type="project" value="TreeGrafter"/>
</dbReference>
<keyword evidence="3" id="KW-0032">Aminotransferase</keyword>
<evidence type="ECO:0000313" key="7">
    <source>
        <dbReference type="EMBL" id="SVB39705.1"/>
    </source>
</evidence>
<evidence type="ECO:0000256" key="4">
    <source>
        <dbReference type="ARBA" id="ARBA00022679"/>
    </source>
</evidence>